<evidence type="ECO:0000256" key="1">
    <source>
        <dbReference type="ARBA" id="ARBA00007953"/>
    </source>
</evidence>
<evidence type="ECO:0000256" key="5">
    <source>
        <dbReference type="SAM" id="MobiDB-lite"/>
    </source>
</evidence>
<dbReference type="EC" id="5.4.99.27" evidence="4"/>
<feature type="region of interest" description="Disordered" evidence="5">
    <location>
        <begin position="235"/>
        <end position="266"/>
    </location>
</feature>
<keyword evidence="2 4" id="KW-0819">tRNA processing</keyword>
<protein>
    <recommendedName>
        <fullName evidence="4">tRNA pseudouridine synthase D</fullName>
        <ecNumber evidence="4">5.4.99.27</ecNumber>
    </recommendedName>
    <alternativeName>
        <fullName evidence="4">tRNA pseudouridine(13) synthase</fullName>
    </alternativeName>
    <alternativeName>
        <fullName evidence="4">tRNA pseudouridylate synthase D</fullName>
    </alternativeName>
    <alternativeName>
        <fullName evidence="4">tRNA-uridine isomerase D</fullName>
    </alternativeName>
</protein>
<reference evidence="8" key="1">
    <citation type="journal article" date="2019" name="Int. J. Syst. Evol. Microbiol.">
        <title>The Global Catalogue of Microorganisms (GCM) 10K type strain sequencing project: providing services to taxonomists for standard genome sequencing and annotation.</title>
        <authorList>
            <consortium name="The Broad Institute Genomics Platform"/>
            <consortium name="The Broad Institute Genome Sequencing Center for Infectious Disease"/>
            <person name="Wu L."/>
            <person name="Ma J."/>
        </authorList>
    </citation>
    <scope>NUCLEOTIDE SEQUENCE [LARGE SCALE GENOMIC DNA]</scope>
    <source>
        <strain evidence="8">CGMCC 4.1799</strain>
    </source>
</reference>
<dbReference type="Pfam" id="PF01142">
    <property type="entry name" value="TruD"/>
    <property type="match status" value="1"/>
</dbReference>
<dbReference type="SUPFAM" id="SSF55120">
    <property type="entry name" value="Pseudouridine synthase"/>
    <property type="match status" value="1"/>
</dbReference>
<evidence type="ECO:0000259" key="6">
    <source>
        <dbReference type="PROSITE" id="PS50984"/>
    </source>
</evidence>
<feature type="domain" description="TRUD" evidence="6">
    <location>
        <begin position="167"/>
        <end position="300"/>
    </location>
</feature>
<feature type="region of interest" description="Disordered" evidence="5">
    <location>
        <begin position="1"/>
        <end position="21"/>
    </location>
</feature>
<dbReference type="PROSITE" id="PS01268">
    <property type="entry name" value="UPF0024"/>
    <property type="match status" value="1"/>
</dbReference>
<dbReference type="PANTHER" id="PTHR47811:SF1">
    <property type="entry name" value="TRNA PSEUDOURIDINE SYNTHASE D"/>
    <property type="match status" value="1"/>
</dbReference>
<dbReference type="PANTHER" id="PTHR47811">
    <property type="entry name" value="TRNA PSEUDOURIDINE SYNTHASE D"/>
    <property type="match status" value="1"/>
</dbReference>
<dbReference type="InterPro" id="IPR020103">
    <property type="entry name" value="PsdUridine_synth_cat_dom_sf"/>
</dbReference>
<feature type="active site" description="Nucleophile" evidence="4">
    <location>
        <position position="89"/>
    </location>
</feature>
<organism evidence="7 8">
    <name type="scientific">Marinobacter koreensis</name>
    <dbReference type="NCBI Taxonomy" id="335974"/>
    <lineage>
        <taxon>Bacteria</taxon>
        <taxon>Pseudomonadati</taxon>
        <taxon>Pseudomonadota</taxon>
        <taxon>Gammaproteobacteria</taxon>
        <taxon>Pseudomonadales</taxon>
        <taxon>Marinobacteraceae</taxon>
        <taxon>Marinobacter</taxon>
    </lineage>
</organism>
<dbReference type="InterPro" id="IPR001656">
    <property type="entry name" value="PsdUridine_synth_TruD"/>
</dbReference>
<comment type="function">
    <text evidence="4">Responsible for synthesis of pseudouridine from uracil-13 in transfer RNAs.</text>
</comment>
<keyword evidence="3 4" id="KW-0413">Isomerase</keyword>
<comment type="similarity">
    <text evidence="1 4">Belongs to the pseudouridine synthase TruD family.</text>
</comment>
<dbReference type="InterPro" id="IPR050170">
    <property type="entry name" value="TruD_pseudoU_synthase"/>
</dbReference>
<dbReference type="InterPro" id="IPR042214">
    <property type="entry name" value="TruD_catalytic"/>
</dbReference>
<keyword evidence="8" id="KW-1185">Reference proteome</keyword>
<dbReference type="InterPro" id="IPR011760">
    <property type="entry name" value="PsdUridine_synth_TruD_insert"/>
</dbReference>
<name>A0ABW0RHR0_9GAMM</name>
<dbReference type="GO" id="GO:0160150">
    <property type="term" value="F:tRNA pseudouridine(13) synthase activity"/>
    <property type="evidence" value="ECO:0007669"/>
    <property type="project" value="UniProtKB-EC"/>
</dbReference>
<dbReference type="InterPro" id="IPR020119">
    <property type="entry name" value="PsdUridine_synth_TruD_CS"/>
</dbReference>
<dbReference type="HAMAP" id="MF_01082">
    <property type="entry name" value="TruD"/>
    <property type="match status" value="1"/>
</dbReference>
<gene>
    <name evidence="4 7" type="primary">truD</name>
    <name evidence="7" type="ORF">ACFPQA_00160</name>
</gene>
<evidence type="ECO:0000256" key="2">
    <source>
        <dbReference type="ARBA" id="ARBA00022694"/>
    </source>
</evidence>
<dbReference type="RefSeq" id="WP_379883456.1">
    <property type="nucleotide sequence ID" value="NZ_JAKZAJ010000003.1"/>
</dbReference>
<comment type="catalytic activity">
    <reaction evidence="4">
        <text>uridine(13) in tRNA = pseudouridine(13) in tRNA</text>
        <dbReference type="Rhea" id="RHEA:42540"/>
        <dbReference type="Rhea" id="RHEA-COMP:10105"/>
        <dbReference type="Rhea" id="RHEA-COMP:10106"/>
        <dbReference type="ChEBI" id="CHEBI:65314"/>
        <dbReference type="ChEBI" id="CHEBI:65315"/>
        <dbReference type="EC" id="5.4.99.27"/>
    </reaction>
</comment>
<dbReference type="PROSITE" id="PS50984">
    <property type="entry name" value="TRUD"/>
    <property type="match status" value="1"/>
</dbReference>
<proteinExistence type="inferred from homology"/>
<accession>A0ABW0RHR0</accession>
<evidence type="ECO:0000313" key="7">
    <source>
        <dbReference type="EMBL" id="MFC5543458.1"/>
    </source>
</evidence>
<comment type="caution">
    <text evidence="7">The sequence shown here is derived from an EMBL/GenBank/DDBJ whole genome shotgun (WGS) entry which is preliminary data.</text>
</comment>
<dbReference type="EMBL" id="JBHSNL010000001">
    <property type="protein sequence ID" value="MFC5543458.1"/>
    <property type="molecule type" value="Genomic_DNA"/>
</dbReference>
<dbReference type="Gene3D" id="3.30.2350.20">
    <property type="entry name" value="TruD, catalytic domain"/>
    <property type="match status" value="2"/>
</dbReference>
<dbReference type="Proteomes" id="UP001596055">
    <property type="component" value="Unassembled WGS sequence"/>
</dbReference>
<evidence type="ECO:0000313" key="8">
    <source>
        <dbReference type="Proteomes" id="UP001596055"/>
    </source>
</evidence>
<evidence type="ECO:0000256" key="4">
    <source>
        <dbReference type="HAMAP-Rule" id="MF_01082"/>
    </source>
</evidence>
<sequence>MNDGGSTPGNWRLDWPTSSGRAGRAWLKCSPEDFRVDEHLADTEMPAGEGEHLFLLLEKVGDNTDYVARTLASLVGCRSFDVGYCGLKDRHAVTTQWFSLYRPGLEQDDAALIDRIGEHWRVLSQTRAPKKLRRGDHAVNRFTIVLRAVSGDRRPVDEALSRLRDMGAPNYFGPQRFGRGGGNLDKALQIDPARLNRRSKRGAKGGSQRTKNVLYFSAARSWLFNEVLAARVSDGSWRDPLPGEPAEPGDAPTGPMWGDGGTDATGDQERLERDVVAQHPDIAALFSATRMKPERRPLVARPDNLTWRWLADDVLEVQFQLAPGQFATTVLGDVLELEDRSLGPDNQ</sequence>
<evidence type="ECO:0000256" key="3">
    <source>
        <dbReference type="ARBA" id="ARBA00023235"/>
    </source>
</evidence>